<sequence>MDYDLFNGDADGICALLQLRLAEPRDAKLVTGVKRDINLMKRVQAEPGDRITVLDVSMDKNKADLEQALNNDAQVFYVDHHYPGDIPEHPGLTSLINEAPDVCTAVLVNGHLDGAHAQWAVAGAFGDNLKDTARKLGKTLALAEADLTALERLGICINYNGYGPSIEDLHFDPEELYRKLYEAGSPLAFVHESADFQRLSLGYDEDMAAAEALQPTHVNDSVAVFMLPDEAWARRVSGVFSNDLATGNPQRAHAVLTQKANGNYLVSVRAPLSNKQGAAELCMQFPTGGGRAAAAGINDLPVDSLDGFVSAINAAYGA</sequence>
<evidence type="ECO:0000313" key="1">
    <source>
        <dbReference type="EMBL" id="KAA1193315.1"/>
    </source>
</evidence>
<proteinExistence type="predicted"/>
<dbReference type="EMBL" id="VTUX01000002">
    <property type="protein sequence ID" value="KAA1193315.1"/>
    <property type="molecule type" value="Genomic_DNA"/>
</dbReference>
<keyword evidence="2" id="KW-1185">Reference proteome</keyword>
<gene>
    <name evidence="1" type="ORF">F0M18_05595</name>
</gene>
<evidence type="ECO:0000313" key="2">
    <source>
        <dbReference type="Proteomes" id="UP000323708"/>
    </source>
</evidence>
<comment type="caution">
    <text evidence="1">The sequence shown here is derived from an EMBL/GenBank/DDBJ whole genome shotgun (WGS) entry which is preliminary data.</text>
</comment>
<reference evidence="1 2" key="1">
    <citation type="submission" date="2019-09" db="EMBL/GenBank/DDBJ databases">
        <authorList>
            <person name="Chen X.-Y."/>
        </authorList>
    </citation>
    <scope>NUCLEOTIDE SEQUENCE [LARGE SCALE GENOMIC DNA]</scope>
    <source>
        <strain evidence="1 2">NY5</strain>
    </source>
</reference>
<protein>
    <submittedName>
        <fullName evidence="1">DHH family phosphoesterase</fullName>
    </submittedName>
</protein>
<name>A0A5B0X3N7_9GAMM</name>
<accession>A0A5B0X3N7</accession>
<dbReference type="SUPFAM" id="SSF64182">
    <property type="entry name" value="DHH phosphoesterases"/>
    <property type="match status" value="1"/>
</dbReference>
<organism evidence="1 2">
    <name type="scientific">Pseudohalioglobus sediminis</name>
    <dbReference type="NCBI Taxonomy" id="2606449"/>
    <lineage>
        <taxon>Bacteria</taxon>
        <taxon>Pseudomonadati</taxon>
        <taxon>Pseudomonadota</taxon>
        <taxon>Gammaproteobacteria</taxon>
        <taxon>Cellvibrionales</taxon>
        <taxon>Halieaceae</taxon>
        <taxon>Pseudohalioglobus</taxon>
    </lineage>
</organism>
<dbReference type="Proteomes" id="UP000323708">
    <property type="component" value="Unassembled WGS sequence"/>
</dbReference>
<dbReference type="RefSeq" id="WP_149610422.1">
    <property type="nucleotide sequence ID" value="NZ_VTUX01000002.1"/>
</dbReference>
<dbReference type="AlphaFoldDB" id="A0A5B0X3N7"/>
<dbReference type="InterPro" id="IPR038763">
    <property type="entry name" value="DHH_sf"/>
</dbReference>